<feature type="domain" description="Amidohydrolase-related" evidence="2">
    <location>
        <begin position="302"/>
        <end position="431"/>
    </location>
</feature>
<evidence type="ECO:0000259" key="2">
    <source>
        <dbReference type="Pfam" id="PF01979"/>
    </source>
</evidence>
<dbReference type="AlphaFoldDB" id="A0A4Q9Q6W0"/>
<accession>A0A4Q9Q6W0</accession>
<dbReference type="EMBL" id="ML145090">
    <property type="protein sequence ID" value="TBU63237.1"/>
    <property type="molecule type" value="Genomic_DNA"/>
</dbReference>
<reference evidence="3 4" key="1">
    <citation type="submission" date="2019-01" db="EMBL/GenBank/DDBJ databases">
        <title>Draft genome sequences of three monokaryotic isolates of the white-rot basidiomycete fungus Dichomitus squalens.</title>
        <authorList>
            <consortium name="DOE Joint Genome Institute"/>
            <person name="Lopez S.C."/>
            <person name="Andreopoulos B."/>
            <person name="Pangilinan J."/>
            <person name="Lipzen A."/>
            <person name="Riley R."/>
            <person name="Ahrendt S."/>
            <person name="Ng V."/>
            <person name="Barry K."/>
            <person name="Daum C."/>
            <person name="Grigoriev I.V."/>
            <person name="Hilden K.S."/>
            <person name="Makela M.R."/>
            <person name="de Vries R.P."/>
        </authorList>
    </citation>
    <scope>NUCLEOTIDE SEQUENCE [LARGE SCALE GENOMIC DNA]</scope>
    <source>
        <strain evidence="3 4">CBS 464.89</strain>
    </source>
</reference>
<dbReference type="SUPFAM" id="SSF51338">
    <property type="entry name" value="Composite domain of metallo-dependent hydrolases"/>
    <property type="match status" value="2"/>
</dbReference>
<dbReference type="Gene3D" id="2.30.40.10">
    <property type="entry name" value="Urease, subunit C, domain 1"/>
    <property type="match status" value="1"/>
</dbReference>
<dbReference type="Gene3D" id="3.20.20.140">
    <property type="entry name" value="Metal-dependent hydrolases"/>
    <property type="match status" value="1"/>
</dbReference>
<dbReference type="PANTHER" id="PTHR43794">
    <property type="entry name" value="AMINOHYDROLASE SSNA-RELATED"/>
    <property type="match status" value="1"/>
</dbReference>
<protein>
    <submittedName>
        <fullName evidence="3">Metallo-dependent hydrolase</fullName>
    </submittedName>
</protein>
<dbReference type="STRING" id="114155.A0A4Q9Q6W0"/>
<organism evidence="3 4">
    <name type="scientific">Dichomitus squalens</name>
    <dbReference type="NCBI Taxonomy" id="114155"/>
    <lineage>
        <taxon>Eukaryota</taxon>
        <taxon>Fungi</taxon>
        <taxon>Dikarya</taxon>
        <taxon>Basidiomycota</taxon>
        <taxon>Agaricomycotina</taxon>
        <taxon>Agaricomycetes</taxon>
        <taxon>Polyporales</taxon>
        <taxon>Polyporaceae</taxon>
        <taxon>Dichomitus</taxon>
    </lineage>
</organism>
<dbReference type="PANTHER" id="PTHR43794:SF11">
    <property type="entry name" value="AMIDOHYDROLASE-RELATED DOMAIN-CONTAINING PROTEIN"/>
    <property type="match status" value="1"/>
</dbReference>
<dbReference type="InterPro" id="IPR050287">
    <property type="entry name" value="MTA/SAH_deaminase"/>
</dbReference>
<evidence type="ECO:0000313" key="3">
    <source>
        <dbReference type="EMBL" id="TBU63237.1"/>
    </source>
</evidence>
<keyword evidence="1 3" id="KW-0378">Hydrolase</keyword>
<dbReference type="InterPro" id="IPR032466">
    <property type="entry name" value="Metal_Hydrolase"/>
</dbReference>
<feature type="domain" description="Amidohydrolase-related" evidence="2">
    <location>
        <begin position="57"/>
        <end position="151"/>
    </location>
</feature>
<dbReference type="SUPFAM" id="SSF51556">
    <property type="entry name" value="Metallo-dependent hydrolases"/>
    <property type="match status" value="1"/>
</dbReference>
<evidence type="ECO:0000256" key="1">
    <source>
        <dbReference type="ARBA" id="ARBA00022801"/>
    </source>
</evidence>
<proteinExistence type="predicted"/>
<dbReference type="Proteomes" id="UP000292082">
    <property type="component" value="Unassembled WGS sequence"/>
</dbReference>
<dbReference type="InterPro" id="IPR006680">
    <property type="entry name" value="Amidohydro-rel"/>
</dbReference>
<keyword evidence="4" id="KW-1185">Reference proteome</keyword>
<dbReference type="GO" id="GO:0016810">
    <property type="term" value="F:hydrolase activity, acting on carbon-nitrogen (but not peptide) bonds"/>
    <property type="evidence" value="ECO:0007669"/>
    <property type="project" value="InterPro"/>
</dbReference>
<evidence type="ECO:0000313" key="4">
    <source>
        <dbReference type="Proteomes" id="UP000292082"/>
    </source>
</evidence>
<dbReference type="Pfam" id="PF01979">
    <property type="entry name" value="Amidohydro_1"/>
    <property type="match status" value="2"/>
</dbReference>
<dbReference type="InterPro" id="IPR011059">
    <property type="entry name" value="Metal-dep_hydrolase_composite"/>
</dbReference>
<gene>
    <name evidence="3" type="ORF">BD310DRAFT_955712</name>
</gene>
<sequence length="481" mass="52519">MNKYLLKGGTVATFVQATNQPGAFKADVLVEGSTITQIKENIDAAPDVEEIDCKDKWITPGFIDTHKHIYATVLRGNHADMLFTEYLVKYLWTVQGTLTPEEVAIGELAGCLDALNNGVTTLLDHFHAANTPAHAEASLKAAVDPGARVVWAPDQLSPNTQLFPTLEYATDAETLQWQRERLKEWGANGGKLRADGRVLLGWAFDRLGFGRKPTVPHEQLLAEARAIPVQTVTAHIQSAEQVLLWRDAGLLGPDVVFSHCCGLVGHAPLNEEAWKALRDSGTAIGTSPEDELGMALGNGVVVFDAVERGVKVGIGADTNSVNSGDLFTAMRFALQDARFREQQRVQAAKEAVPFKHKYGSVDVFRLATLGGAEVLGLANIIGTVEVGKKADLLIFDTNSVNLAGADDPFSGVVCLAAGEDIEFVFVDGEVVKKNHRLVREWAPIARELKSRAEDIRKRWPADVLEGTWKRWYDIIVNQSRP</sequence>
<name>A0A4Q9Q6W0_9APHY</name>